<feature type="domain" description="Methyltransferase type 12" evidence="1">
    <location>
        <begin position="13"/>
        <end position="109"/>
    </location>
</feature>
<dbReference type="EC" id="2.1.1.222" evidence="2"/>
<dbReference type="Gene3D" id="3.40.50.150">
    <property type="entry name" value="Vaccinia Virus protein VP39"/>
    <property type="match status" value="1"/>
</dbReference>
<keyword evidence="3" id="KW-1185">Reference proteome</keyword>
<reference evidence="3" key="1">
    <citation type="journal article" date="2019" name="Int. J. Syst. Evol. Microbiol.">
        <title>The Global Catalogue of Microorganisms (GCM) 10K type strain sequencing project: providing services to taxonomists for standard genome sequencing and annotation.</title>
        <authorList>
            <consortium name="The Broad Institute Genomics Platform"/>
            <consortium name="The Broad Institute Genome Sequencing Center for Infectious Disease"/>
            <person name="Wu L."/>
            <person name="Ma J."/>
        </authorList>
    </citation>
    <scope>NUCLEOTIDE SEQUENCE [LARGE SCALE GENOMIC DNA]</scope>
    <source>
        <strain evidence="3">JCM 17695</strain>
    </source>
</reference>
<keyword evidence="2" id="KW-0808">Transferase</keyword>
<comment type="caution">
    <text evidence="2">The sequence shown here is derived from an EMBL/GenBank/DDBJ whole genome shotgun (WGS) entry which is preliminary data.</text>
</comment>
<dbReference type="Pfam" id="PF08242">
    <property type="entry name" value="Methyltransf_12"/>
    <property type="match status" value="1"/>
</dbReference>
<dbReference type="CDD" id="cd02440">
    <property type="entry name" value="AdoMet_MTases"/>
    <property type="match status" value="1"/>
</dbReference>
<dbReference type="PANTHER" id="PTHR43861">
    <property type="entry name" value="TRANS-ACONITATE 2-METHYLTRANSFERASE-RELATED"/>
    <property type="match status" value="1"/>
</dbReference>
<name>A0ABW2TWC4_9PSEU</name>
<dbReference type="GO" id="GO:0032259">
    <property type="term" value="P:methylation"/>
    <property type="evidence" value="ECO:0007669"/>
    <property type="project" value="UniProtKB-KW"/>
</dbReference>
<gene>
    <name evidence="2" type="ORF">ACFQV2_32165</name>
</gene>
<dbReference type="InterPro" id="IPR013217">
    <property type="entry name" value="Methyltransf_12"/>
</dbReference>
<keyword evidence="2" id="KW-0489">Methyltransferase</keyword>
<dbReference type="SUPFAM" id="SSF53335">
    <property type="entry name" value="S-adenosyl-L-methionine-dependent methyltransferases"/>
    <property type="match status" value="1"/>
</dbReference>
<organism evidence="2 3">
    <name type="scientific">Actinokineospora soli</name>
    <dbReference type="NCBI Taxonomy" id="1048753"/>
    <lineage>
        <taxon>Bacteria</taxon>
        <taxon>Bacillati</taxon>
        <taxon>Actinomycetota</taxon>
        <taxon>Actinomycetes</taxon>
        <taxon>Pseudonocardiales</taxon>
        <taxon>Pseudonocardiaceae</taxon>
        <taxon>Actinokineospora</taxon>
    </lineage>
</organism>
<protein>
    <submittedName>
        <fullName evidence="2">Class I SAM-dependent methyltransferase</fullName>
        <ecNumber evidence="2">2.1.1.222</ecNumber>
        <ecNumber evidence="2">2.1.1.64</ecNumber>
    </submittedName>
</protein>
<evidence type="ECO:0000313" key="3">
    <source>
        <dbReference type="Proteomes" id="UP001596512"/>
    </source>
</evidence>
<proteinExistence type="predicted"/>
<accession>A0ABW2TWC4</accession>
<evidence type="ECO:0000313" key="2">
    <source>
        <dbReference type="EMBL" id="MFC7617384.1"/>
    </source>
</evidence>
<dbReference type="PANTHER" id="PTHR43861:SF1">
    <property type="entry name" value="TRANS-ACONITATE 2-METHYLTRANSFERASE"/>
    <property type="match status" value="1"/>
</dbReference>
<dbReference type="EMBL" id="JBHTEY010000004">
    <property type="protein sequence ID" value="MFC7617384.1"/>
    <property type="molecule type" value="Genomic_DNA"/>
</dbReference>
<dbReference type="GO" id="GO:0061542">
    <property type="term" value="F:3-demethylubiquinol 3-O-methyltransferase activity"/>
    <property type="evidence" value="ECO:0007669"/>
    <property type="project" value="UniProtKB-EC"/>
</dbReference>
<dbReference type="InterPro" id="IPR029063">
    <property type="entry name" value="SAM-dependent_MTases_sf"/>
</dbReference>
<dbReference type="GO" id="GO:0102208">
    <property type="term" value="F:2-polyprenyl-6-hydroxyphenol methylase activity"/>
    <property type="evidence" value="ECO:0007669"/>
    <property type="project" value="UniProtKB-EC"/>
</dbReference>
<evidence type="ECO:0000259" key="1">
    <source>
        <dbReference type="Pfam" id="PF08242"/>
    </source>
</evidence>
<dbReference type="Proteomes" id="UP001596512">
    <property type="component" value="Unassembled WGS sequence"/>
</dbReference>
<dbReference type="EC" id="2.1.1.64" evidence="2"/>
<sequence>MAEVLADRPRRVLEIGVGNGLLLTHLAPHVEHYHGIDISPAAIERLRAAVADLADRVELGVCAAHDIDGLPGGYDTVLINSVAQYFPSADYLADVLAKAVRLLAPGGRVHVGDVRNHALLHPLHVAARLRRGDGNRGAASLLAAPAPRRGRRRSCCWTPRSSARSPSPA</sequence>